<dbReference type="VEuPathDB" id="TrichDB:TVAG_474890"/>
<accession>A2ERN9</accession>
<protein>
    <submittedName>
        <fullName evidence="5">Bromodomain containing protein</fullName>
    </submittedName>
</protein>
<dbReference type="RefSeq" id="XP_001316914.1">
    <property type="nucleotide sequence ID" value="XM_001316879.1"/>
</dbReference>
<dbReference type="VEuPathDB" id="TrichDB:TVAGG3_0344830"/>
<dbReference type="Proteomes" id="UP000001542">
    <property type="component" value="Unassembled WGS sequence"/>
</dbReference>
<sequence>MKTGSYDFNWSSQLISELLKKPLSFRFRQPVDPVKDGAPNYLEIVKNPIDLSAIKAKLQAESYNSVNEVIDDIDLIYKNSVLFNGEKDLLTYIAKDISSYAHTKLSEKCSSRAEENIKKIERIMNEINEHIKCQPPRPTPLPKEEKTKIKPKAIEIPPQPTDVPQIIESHPETPVVKQEQPAETVKEEKTAEVPPEKPVETATELPKVSESQPTVEIQPQPAEEITSSTQNTNIEPATQPQVAPEEKPANPPPAQETPQENPPESSDNDLPVLVSSTVVQSPPPNQ</sequence>
<dbReference type="InterPro" id="IPR036427">
    <property type="entry name" value="Bromodomain-like_sf"/>
</dbReference>
<reference evidence="5" key="1">
    <citation type="submission" date="2006-10" db="EMBL/GenBank/DDBJ databases">
        <authorList>
            <person name="Amadeo P."/>
            <person name="Zhao Q."/>
            <person name="Wortman J."/>
            <person name="Fraser-Liggett C."/>
            <person name="Carlton J."/>
        </authorList>
    </citation>
    <scope>NUCLEOTIDE SEQUENCE</scope>
    <source>
        <strain evidence="5">G3</strain>
    </source>
</reference>
<dbReference type="OMA" id="NTNIEPA"/>
<dbReference type="SMART" id="SM00297">
    <property type="entry name" value="BROMO"/>
    <property type="match status" value="1"/>
</dbReference>
<evidence type="ECO:0000256" key="3">
    <source>
        <dbReference type="SAM" id="MobiDB-lite"/>
    </source>
</evidence>
<dbReference type="InterPro" id="IPR052442">
    <property type="entry name" value="Env_Response_Regulator"/>
</dbReference>
<dbReference type="InterPro" id="IPR001487">
    <property type="entry name" value="Bromodomain"/>
</dbReference>
<keyword evidence="1 2" id="KW-0103">Bromodomain</keyword>
<name>A2ERN9_TRIV3</name>
<evidence type="ECO:0000259" key="4">
    <source>
        <dbReference type="PROSITE" id="PS50014"/>
    </source>
</evidence>
<feature type="domain" description="Bromo" evidence="4">
    <location>
        <begin position="19"/>
        <end position="91"/>
    </location>
</feature>
<dbReference type="Gene3D" id="1.20.920.10">
    <property type="entry name" value="Bromodomain-like"/>
    <property type="match status" value="1"/>
</dbReference>
<dbReference type="eggNOG" id="KOG1474">
    <property type="taxonomic scope" value="Eukaryota"/>
</dbReference>
<evidence type="ECO:0000256" key="1">
    <source>
        <dbReference type="ARBA" id="ARBA00023117"/>
    </source>
</evidence>
<evidence type="ECO:0000313" key="5">
    <source>
        <dbReference type="EMBL" id="EAY04691.1"/>
    </source>
</evidence>
<dbReference type="OrthoDB" id="21449at2759"/>
<organism evidence="5 6">
    <name type="scientific">Trichomonas vaginalis (strain ATCC PRA-98 / G3)</name>
    <dbReference type="NCBI Taxonomy" id="412133"/>
    <lineage>
        <taxon>Eukaryota</taxon>
        <taxon>Metamonada</taxon>
        <taxon>Parabasalia</taxon>
        <taxon>Trichomonadida</taxon>
        <taxon>Trichomonadidae</taxon>
        <taxon>Trichomonas</taxon>
    </lineage>
</organism>
<gene>
    <name evidence="5" type="ORF">TVAG_474890</name>
</gene>
<feature type="compositionally biased region" description="Basic and acidic residues" evidence="3">
    <location>
        <begin position="184"/>
        <end position="199"/>
    </location>
</feature>
<evidence type="ECO:0000313" key="6">
    <source>
        <dbReference type="Proteomes" id="UP000001542"/>
    </source>
</evidence>
<dbReference type="EMBL" id="DS113468">
    <property type="protein sequence ID" value="EAY04691.1"/>
    <property type="molecule type" value="Genomic_DNA"/>
</dbReference>
<dbReference type="SUPFAM" id="SSF47370">
    <property type="entry name" value="Bromodomain"/>
    <property type="match status" value="1"/>
</dbReference>
<reference evidence="5" key="2">
    <citation type="journal article" date="2007" name="Science">
        <title>Draft genome sequence of the sexually transmitted pathogen Trichomonas vaginalis.</title>
        <authorList>
            <person name="Carlton J.M."/>
            <person name="Hirt R.P."/>
            <person name="Silva J.C."/>
            <person name="Delcher A.L."/>
            <person name="Schatz M."/>
            <person name="Zhao Q."/>
            <person name="Wortman J.R."/>
            <person name="Bidwell S.L."/>
            <person name="Alsmark U.C.M."/>
            <person name="Besteiro S."/>
            <person name="Sicheritz-Ponten T."/>
            <person name="Noel C.J."/>
            <person name="Dacks J.B."/>
            <person name="Foster P.G."/>
            <person name="Simillion C."/>
            <person name="Van de Peer Y."/>
            <person name="Miranda-Saavedra D."/>
            <person name="Barton G.J."/>
            <person name="Westrop G.D."/>
            <person name="Mueller S."/>
            <person name="Dessi D."/>
            <person name="Fiori P.L."/>
            <person name="Ren Q."/>
            <person name="Paulsen I."/>
            <person name="Zhang H."/>
            <person name="Bastida-Corcuera F.D."/>
            <person name="Simoes-Barbosa A."/>
            <person name="Brown M.T."/>
            <person name="Hayes R.D."/>
            <person name="Mukherjee M."/>
            <person name="Okumura C.Y."/>
            <person name="Schneider R."/>
            <person name="Smith A.J."/>
            <person name="Vanacova S."/>
            <person name="Villalvazo M."/>
            <person name="Haas B.J."/>
            <person name="Pertea M."/>
            <person name="Feldblyum T.V."/>
            <person name="Utterback T.R."/>
            <person name="Shu C.L."/>
            <person name="Osoegawa K."/>
            <person name="de Jong P.J."/>
            <person name="Hrdy I."/>
            <person name="Horvathova L."/>
            <person name="Zubacova Z."/>
            <person name="Dolezal P."/>
            <person name="Malik S.B."/>
            <person name="Logsdon J.M. Jr."/>
            <person name="Henze K."/>
            <person name="Gupta A."/>
            <person name="Wang C.C."/>
            <person name="Dunne R.L."/>
            <person name="Upcroft J.A."/>
            <person name="Upcroft P."/>
            <person name="White O."/>
            <person name="Salzberg S.L."/>
            <person name="Tang P."/>
            <person name="Chiu C.-H."/>
            <person name="Lee Y.-S."/>
            <person name="Embley T.M."/>
            <person name="Coombs G.H."/>
            <person name="Mottram J.C."/>
            <person name="Tachezy J."/>
            <person name="Fraser-Liggett C.M."/>
            <person name="Johnson P.J."/>
        </authorList>
    </citation>
    <scope>NUCLEOTIDE SEQUENCE [LARGE SCALE GENOMIC DNA]</scope>
    <source>
        <strain evidence="5">G3</strain>
    </source>
</reference>
<dbReference type="PANTHER" id="PTHR46136:SF1">
    <property type="entry name" value="TRANSCRIPTION FACTOR GTE11-RELATED"/>
    <property type="match status" value="1"/>
</dbReference>
<keyword evidence="6" id="KW-1185">Reference proteome</keyword>
<dbReference type="InterPro" id="IPR018359">
    <property type="entry name" value="Bromodomain_CS"/>
</dbReference>
<dbReference type="PRINTS" id="PR00503">
    <property type="entry name" value="BROMODOMAIN"/>
</dbReference>
<feature type="region of interest" description="Disordered" evidence="3">
    <location>
        <begin position="132"/>
        <end position="286"/>
    </location>
</feature>
<evidence type="ECO:0000256" key="2">
    <source>
        <dbReference type="PROSITE-ProRule" id="PRU00035"/>
    </source>
</evidence>
<dbReference type="SMR" id="A2ERN9"/>
<proteinExistence type="predicted"/>
<dbReference type="PROSITE" id="PS00633">
    <property type="entry name" value="BROMODOMAIN_1"/>
    <property type="match status" value="1"/>
</dbReference>
<dbReference type="PANTHER" id="PTHR46136">
    <property type="entry name" value="TRANSCRIPTION FACTOR GTE8"/>
    <property type="match status" value="1"/>
</dbReference>
<dbReference type="Pfam" id="PF00439">
    <property type="entry name" value="Bromodomain"/>
    <property type="match status" value="1"/>
</dbReference>
<dbReference type="InParanoid" id="A2ERN9"/>
<dbReference type="PROSITE" id="PS50014">
    <property type="entry name" value="BROMODOMAIN_2"/>
    <property type="match status" value="1"/>
</dbReference>
<dbReference type="AlphaFoldDB" id="A2ERN9"/>
<dbReference type="STRING" id="5722.A2ERN9"/>
<dbReference type="KEGG" id="tva:4762554"/>
<feature type="compositionally biased region" description="Polar residues" evidence="3">
    <location>
        <begin position="225"/>
        <end position="241"/>
    </location>
</feature>